<evidence type="ECO:0000259" key="1">
    <source>
        <dbReference type="Pfam" id="PF00174"/>
    </source>
</evidence>
<dbReference type="EMBL" id="JACNYL010000001">
    <property type="protein sequence ID" value="MBD1420752.1"/>
    <property type="molecule type" value="Genomic_DNA"/>
</dbReference>
<proteinExistence type="predicted"/>
<dbReference type="Gene3D" id="3.90.420.10">
    <property type="entry name" value="Oxidoreductase, molybdopterin-binding domain"/>
    <property type="match status" value="1"/>
</dbReference>
<gene>
    <name evidence="2" type="ORF">H8B21_04115</name>
</gene>
<accession>A0ABR7XR41</accession>
<organism evidence="2 3">
    <name type="scientific">Sphingobacterium chuzhouense</name>
    <dbReference type="NCBI Taxonomy" id="1742264"/>
    <lineage>
        <taxon>Bacteria</taxon>
        <taxon>Pseudomonadati</taxon>
        <taxon>Bacteroidota</taxon>
        <taxon>Sphingobacteriia</taxon>
        <taxon>Sphingobacteriales</taxon>
        <taxon>Sphingobacteriaceae</taxon>
        <taxon>Sphingobacterium</taxon>
    </lineage>
</organism>
<feature type="domain" description="Oxidoreductase molybdopterin-binding" evidence="1">
    <location>
        <begin position="10"/>
        <end position="127"/>
    </location>
</feature>
<keyword evidence="3" id="KW-1185">Reference proteome</keyword>
<dbReference type="SUPFAM" id="SSF56524">
    <property type="entry name" value="Oxidoreductase molybdopterin-binding domain"/>
    <property type="match status" value="1"/>
</dbReference>
<dbReference type="Pfam" id="PF00174">
    <property type="entry name" value="Oxidored_molyb"/>
    <property type="match status" value="1"/>
</dbReference>
<evidence type="ECO:0000313" key="3">
    <source>
        <dbReference type="Proteomes" id="UP000651112"/>
    </source>
</evidence>
<dbReference type="InterPro" id="IPR000572">
    <property type="entry name" value="OxRdtase_Mopterin-bd_dom"/>
</dbReference>
<dbReference type="RefSeq" id="WP_190312495.1">
    <property type="nucleotide sequence ID" value="NZ_JACNYL010000001.1"/>
</dbReference>
<comment type="caution">
    <text evidence="2">The sequence shown here is derived from an EMBL/GenBank/DDBJ whole genome shotgun (WGS) entry which is preliminary data.</text>
</comment>
<name>A0ABR7XR41_9SPHI</name>
<sequence length="147" mass="16335">MGRIHAQVLLEIGGDVTQKCALTMAELNRLPMQRYAATRQQGDMVLYDVVRLVDVLALAGVPTRDQLKGEELQKLVVVTAGDGYKVLFTLPELDPKTDEAAVLLAIGQDGNLLNKAVGPLRIIAPNDRLHSRWVREVRYVDIVYSRD</sequence>
<protein>
    <submittedName>
        <fullName evidence="2">Molybdopterin-dependent oxidoreductase</fullName>
    </submittedName>
</protein>
<reference evidence="2 3" key="1">
    <citation type="submission" date="2020-08" db="EMBL/GenBank/DDBJ databases">
        <title>Sphingobacterium sp. DN00404 isolated from aquaculture water.</title>
        <authorList>
            <person name="Zhang M."/>
        </authorList>
    </citation>
    <scope>NUCLEOTIDE SEQUENCE [LARGE SCALE GENOMIC DNA]</scope>
    <source>
        <strain evidence="2 3">KCTC 42746</strain>
    </source>
</reference>
<dbReference type="Proteomes" id="UP000651112">
    <property type="component" value="Unassembled WGS sequence"/>
</dbReference>
<dbReference type="InterPro" id="IPR036374">
    <property type="entry name" value="OxRdtase_Mopterin-bd_sf"/>
</dbReference>
<evidence type="ECO:0000313" key="2">
    <source>
        <dbReference type="EMBL" id="MBD1420752.1"/>
    </source>
</evidence>